<gene>
    <name evidence="1" type="ORF">QZM56_04115</name>
</gene>
<reference evidence="1" key="1">
    <citation type="submission" date="2023-07" db="EMBL/GenBank/DDBJ databases">
        <title>A collection of bacterial strains from the Burkholderia cepacia Research Laboratory and Repository.</title>
        <authorList>
            <person name="Lipuma J."/>
            <person name="Spilker T."/>
            <person name="Caverly L."/>
        </authorList>
    </citation>
    <scope>NUCLEOTIDE SEQUENCE</scope>
    <source>
        <strain evidence="1">AU44979</strain>
    </source>
</reference>
<dbReference type="RefSeq" id="WP_258181724.1">
    <property type="nucleotide sequence ID" value="NZ_CADEUY010000002.1"/>
</dbReference>
<dbReference type="AlphaFoldDB" id="A0AAP4VGA5"/>
<comment type="caution">
    <text evidence="1">The sequence shown here is derived from an EMBL/GenBank/DDBJ whole genome shotgun (WGS) entry which is preliminary data.</text>
</comment>
<sequence>MHDLVRRSEGFRYEFSGAAIESENRTAIKGFIGVSGMATIKINI</sequence>
<name>A0AAP4VGA5_9BURK</name>
<dbReference type="Proteomes" id="UP001172109">
    <property type="component" value="Unassembled WGS sequence"/>
</dbReference>
<evidence type="ECO:0000313" key="1">
    <source>
        <dbReference type="EMBL" id="MDN7563684.1"/>
    </source>
</evidence>
<dbReference type="EMBL" id="JAUJQS010000002">
    <property type="protein sequence ID" value="MDN7563684.1"/>
    <property type="molecule type" value="Genomic_DNA"/>
</dbReference>
<organism evidence="1 2">
    <name type="scientific">Burkholderia contaminans</name>
    <dbReference type="NCBI Taxonomy" id="488447"/>
    <lineage>
        <taxon>Bacteria</taxon>
        <taxon>Pseudomonadati</taxon>
        <taxon>Pseudomonadota</taxon>
        <taxon>Betaproteobacteria</taxon>
        <taxon>Burkholderiales</taxon>
        <taxon>Burkholderiaceae</taxon>
        <taxon>Burkholderia</taxon>
        <taxon>Burkholderia cepacia complex</taxon>
    </lineage>
</organism>
<proteinExistence type="predicted"/>
<accession>A0AAP4VGA5</accession>
<protein>
    <submittedName>
        <fullName evidence="1">Uncharacterized protein</fullName>
    </submittedName>
</protein>
<evidence type="ECO:0000313" key="2">
    <source>
        <dbReference type="Proteomes" id="UP001172109"/>
    </source>
</evidence>